<name>A0A9D2PQX1_9FIRM</name>
<comment type="caution">
    <text evidence="4">The sequence shown here is derived from an EMBL/GenBank/DDBJ whole genome shotgun (WGS) entry which is preliminary data.</text>
</comment>
<dbReference type="Gene3D" id="1.10.357.10">
    <property type="entry name" value="Tetracycline Repressor, domain 2"/>
    <property type="match status" value="1"/>
</dbReference>
<reference evidence="4" key="1">
    <citation type="journal article" date="2021" name="PeerJ">
        <title>Extensive microbial diversity within the chicken gut microbiome revealed by metagenomics and culture.</title>
        <authorList>
            <person name="Gilroy R."/>
            <person name="Ravi A."/>
            <person name="Getino M."/>
            <person name="Pursley I."/>
            <person name="Horton D.L."/>
            <person name="Alikhan N.F."/>
            <person name="Baker D."/>
            <person name="Gharbi K."/>
            <person name="Hall N."/>
            <person name="Watson M."/>
            <person name="Adriaenssens E.M."/>
            <person name="Foster-Nyarko E."/>
            <person name="Jarju S."/>
            <person name="Secka A."/>
            <person name="Antonio M."/>
            <person name="Oren A."/>
            <person name="Chaudhuri R.R."/>
            <person name="La Ragione R."/>
            <person name="Hildebrand F."/>
            <person name="Pallen M.J."/>
        </authorList>
    </citation>
    <scope>NUCLEOTIDE SEQUENCE</scope>
    <source>
        <strain evidence="4">CHK198-12963</strain>
    </source>
</reference>
<sequence>MKESMRTEEEKPSGPEVREGLLLQAKHEFLEQGFEKASLRKICARAGVTTGAVYFFFKNKEDLFCQIVEDTASQLTALGQRLSEAELERPELGTENDIRLMEFLYLHREEAILLLEKSQGTRYGSFRDKLYGQLRKFFLLFFQRHGRPDVDPELIRILVEMRMKGFLELLKGDYSLEYVRTLTRRIGDYADGGFQRLAASLKKEQESGV</sequence>
<dbReference type="InterPro" id="IPR023772">
    <property type="entry name" value="DNA-bd_HTH_TetR-type_CS"/>
</dbReference>
<reference evidence="4" key="2">
    <citation type="submission" date="2021-04" db="EMBL/GenBank/DDBJ databases">
        <authorList>
            <person name="Gilroy R."/>
        </authorList>
    </citation>
    <scope>NUCLEOTIDE SEQUENCE</scope>
    <source>
        <strain evidence="4">CHK198-12963</strain>
    </source>
</reference>
<gene>
    <name evidence="4" type="ORF">H9931_02680</name>
</gene>
<protein>
    <submittedName>
        <fullName evidence="4">TetR/AcrR family transcriptional regulator</fullName>
    </submittedName>
</protein>
<evidence type="ECO:0000313" key="5">
    <source>
        <dbReference type="Proteomes" id="UP000823863"/>
    </source>
</evidence>
<feature type="domain" description="HTH tetR-type" evidence="3">
    <location>
        <begin position="15"/>
        <end position="75"/>
    </location>
</feature>
<dbReference type="PROSITE" id="PS01081">
    <property type="entry name" value="HTH_TETR_1"/>
    <property type="match status" value="1"/>
</dbReference>
<dbReference type="PRINTS" id="PR00455">
    <property type="entry name" value="HTHTETR"/>
</dbReference>
<keyword evidence="1 2" id="KW-0238">DNA-binding</keyword>
<feature type="DNA-binding region" description="H-T-H motif" evidence="2">
    <location>
        <begin position="38"/>
        <end position="57"/>
    </location>
</feature>
<dbReference type="PANTHER" id="PTHR30055">
    <property type="entry name" value="HTH-TYPE TRANSCRIPTIONAL REGULATOR RUTR"/>
    <property type="match status" value="1"/>
</dbReference>
<evidence type="ECO:0000256" key="2">
    <source>
        <dbReference type="PROSITE-ProRule" id="PRU00335"/>
    </source>
</evidence>
<dbReference type="Proteomes" id="UP000823863">
    <property type="component" value="Unassembled WGS sequence"/>
</dbReference>
<dbReference type="GO" id="GO:0000976">
    <property type="term" value="F:transcription cis-regulatory region binding"/>
    <property type="evidence" value="ECO:0007669"/>
    <property type="project" value="TreeGrafter"/>
</dbReference>
<dbReference type="PANTHER" id="PTHR30055:SF226">
    <property type="entry name" value="HTH-TYPE TRANSCRIPTIONAL REGULATOR PKSA"/>
    <property type="match status" value="1"/>
</dbReference>
<dbReference type="AlphaFoldDB" id="A0A9D2PQX1"/>
<dbReference type="EMBL" id="DWWB01000010">
    <property type="protein sequence ID" value="HJC65613.1"/>
    <property type="molecule type" value="Genomic_DNA"/>
</dbReference>
<dbReference type="InterPro" id="IPR001647">
    <property type="entry name" value="HTH_TetR"/>
</dbReference>
<evidence type="ECO:0000256" key="1">
    <source>
        <dbReference type="ARBA" id="ARBA00023125"/>
    </source>
</evidence>
<dbReference type="InterPro" id="IPR009057">
    <property type="entry name" value="Homeodomain-like_sf"/>
</dbReference>
<dbReference type="SUPFAM" id="SSF46689">
    <property type="entry name" value="Homeodomain-like"/>
    <property type="match status" value="1"/>
</dbReference>
<evidence type="ECO:0000313" key="4">
    <source>
        <dbReference type="EMBL" id="HJC65613.1"/>
    </source>
</evidence>
<proteinExistence type="predicted"/>
<evidence type="ECO:0000259" key="3">
    <source>
        <dbReference type="PROSITE" id="PS50977"/>
    </source>
</evidence>
<dbReference type="GO" id="GO:0003700">
    <property type="term" value="F:DNA-binding transcription factor activity"/>
    <property type="evidence" value="ECO:0007669"/>
    <property type="project" value="TreeGrafter"/>
</dbReference>
<dbReference type="Pfam" id="PF00440">
    <property type="entry name" value="TetR_N"/>
    <property type="match status" value="1"/>
</dbReference>
<accession>A0A9D2PQX1</accession>
<organism evidence="4 5">
    <name type="scientific">Candidatus Enterocloster excrementigallinarum</name>
    <dbReference type="NCBI Taxonomy" id="2838558"/>
    <lineage>
        <taxon>Bacteria</taxon>
        <taxon>Bacillati</taxon>
        <taxon>Bacillota</taxon>
        <taxon>Clostridia</taxon>
        <taxon>Lachnospirales</taxon>
        <taxon>Lachnospiraceae</taxon>
        <taxon>Enterocloster</taxon>
    </lineage>
</organism>
<dbReference type="PROSITE" id="PS50977">
    <property type="entry name" value="HTH_TETR_2"/>
    <property type="match status" value="1"/>
</dbReference>
<dbReference type="InterPro" id="IPR050109">
    <property type="entry name" value="HTH-type_TetR-like_transc_reg"/>
</dbReference>